<evidence type="ECO:0000313" key="8">
    <source>
        <dbReference type="Proteomes" id="UP000063699"/>
    </source>
</evidence>
<feature type="compositionally biased region" description="Polar residues" evidence="5">
    <location>
        <begin position="52"/>
        <end position="62"/>
    </location>
</feature>
<evidence type="ECO:0008006" key="9">
    <source>
        <dbReference type="Google" id="ProtNLM"/>
    </source>
</evidence>
<dbReference type="PANTHER" id="PTHR30168:SF0">
    <property type="entry name" value="INNER MEMBRANE PROTEIN"/>
    <property type="match status" value="1"/>
</dbReference>
<feature type="region of interest" description="Disordered" evidence="5">
    <location>
        <begin position="297"/>
        <end position="320"/>
    </location>
</feature>
<evidence type="ECO:0000256" key="3">
    <source>
        <dbReference type="ARBA" id="ARBA00022989"/>
    </source>
</evidence>
<comment type="subcellular location">
    <subcellularLocation>
        <location evidence="1">Membrane</location>
        <topology evidence="1">Single-pass membrane protein</topology>
    </subcellularLocation>
</comment>
<keyword evidence="4 6" id="KW-0472">Membrane</keyword>
<feature type="compositionally biased region" description="Low complexity" evidence="5">
    <location>
        <begin position="64"/>
        <end position="102"/>
    </location>
</feature>
<organism evidence="7 8">
    <name type="scientific">Kibdelosporangium phytohabitans</name>
    <dbReference type="NCBI Taxonomy" id="860235"/>
    <lineage>
        <taxon>Bacteria</taxon>
        <taxon>Bacillati</taxon>
        <taxon>Actinomycetota</taxon>
        <taxon>Actinomycetes</taxon>
        <taxon>Pseudonocardiales</taxon>
        <taxon>Pseudonocardiaceae</taxon>
        <taxon>Kibdelosporangium</taxon>
    </lineage>
</organism>
<gene>
    <name evidence="7" type="ORF">AOZ06_07260</name>
</gene>
<keyword evidence="8" id="KW-1185">Reference proteome</keyword>
<evidence type="ECO:0000256" key="1">
    <source>
        <dbReference type="ARBA" id="ARBA00004167"/>
    </source>
</evidence>
<dbReference type="KEGG" id="kphy:AOZ06_07260"/>
<sequence>MPPPYRPKSNTGAIVTITLISVLVVVGGFIGFAAAMDGGKSKSKSVADSGYDYSTPTPTTSADGPFTTTTQPTTTTTTTTYGTPTGRSTPTQTRTQTQTTPRGPVPVRKTKDNPLFAGENGTNVVTCNLPRWQSTAAAAQAFFTAAAPCLQNAWAPVMQRANLPFSPPKIVFPQGKRFSTGCGAVTEKDNFAAFYCGPDATIYMPFEGLQTQTNGAKIGAYLAVFAHEYGHHIQALSGSLGAVFDQMYEVGPDSAAGLELQRRKELQAQCLGGMWFAGAWNGKGSITDQVSRDMLADGYTRGDDNNPNSPRDHGKRANYGAWQEQGYRKNRTFQCNTYLAPANSVS</sequence>
<dbReference type="Pfam" id="PF04228">
    <property type="entry name" value="Zn_peptidase"/>
    <property type="match status" value="1"/>
</dbReference>
<feature type="region of interest" description="Disordered" evidence="5">
    <location>
        <begin position="39"/>
        <end position="116"/>
    </location>
</feature>
<dbReference type="GO" id="GO:0016020">
    <property type="term" value="C:membrane"/>
    <property type="evidence" value="ECO:0007669"/>
    <property type="project" value="UniProtKB-SubCell"/>
</dbReference>
<dbReference type="PANTHER" id="PTHR30168">
    <property type="entry name" value="PUTATIVE MEMBRANE PROTEIN YPFJ"/>
    <property type="match status" value="1"/>
</dbReference>
<dbReference type="AlphaFoldDB" id="A0A0N9HX75"/>
<evidence type="ECO:0000256" key="5">
    <source>
        <dbReference type="SAM" id="MobiDB-lite"/>
    </source>
</evidence>
<dbReference type="EMBL" id="CP012752">
    <property type="protein sequence ID" value="ALG06752.1"/>
    <property type="molecule type" value="Genomic_DNA"/>
</dbReference>
<dbReference type="Proteomes" id="UP000063699">
    <property type="component" value="Chromosome"/>
</dbReference>
<proteinExistence type="predicted"/>
<dbReference type="InterPro" id="IPR007343">
    <property type="entry name" value="Uncharacterised_pept_Zn_put"/>
</dbReference>
<evidence type="ECO:0000256" key="6">
    <source>
        <dbReference type="SAM" id="Phobius"/>
    </source>
</evidence>
<evidence type="ECO:0000256" key="2">
    <source>
        <dbReference type="ARBA" id="ARBA00022692"/>
    </source>
</evidence>
<accession>A0A0N9HX75</accession>
<evidence type="ECO:0000313" key="7">
    <source>
        <dbReference type="EMBL" id="ALG06752.1"/>
    </source>
</evidence>
<reference evidence="7 8" key="1">
    <citation type="submission" date="2015-07" db="EMBL/GenBank/DDBJ databases">
        <title>Genome sequencing of Kibdelosporangium phytohabitans.</title>
        <authorList>
            <person name="Qin S."/>
            <person name="Xing K."/>
        </authorList>
    </citation>
    <scope>NUCLEOTIDE SEQUENCE [LARGE SCALE GENOMIC DNA]</scope>
    <source>
        <strain evidence="7 8">KLBMP1111</strain>
    </source>
</reference>
<keyword evidence="2 6" id="KW-0812">Transmembrane</keyword>
<name>A0A0N9HX75_9PSEU</name>
<protein>
    <recommendedName>
        <fullName evidence="9">Peptidase</fullName>
    </recommendedName>
</protein>
<evidence type="ECO:0000256" key="4">
    <source>
        <dbReference type="ARBA" id="ARBA00023136"/>
    </source>
</evidence>
<feature type="transmembrane region" description="Helical" evidence="6">
    <location>
        <begin position="12"/>
        <end position="35"/>
    </location>
</feature>
<keyword evidence="3 6" id="KW-1133">Transmembrane helix</keyword>
<dbReference type="STRING" id="860235.AOZ06_07260"/>